<dbReference type="EMBL" id="ADFV01024286">
    <property type="status" value="NOT_ANNOTATED_CDS"/>
    <property type="molecule type" value="Genomic_DNA"/>
</dbReference>
<evidence type="ECO:0000313" key="5">
    <source>
        <dbReference type="Ensembl" id="ENSNLEP00000039659.1"/>
    </source>
</evidence>
<keyword evidence="3" id="KW-0694">RNA-binding</keyword>
<evidence type="ECO:0000256" key="3">
    <source>
        <dbReference type="ARBA" id="ARBA00022884"/>
    </source>
</evidence>
<protein>
    <submittedName>
        <fullName evidence="5">Eukaryotic translation initiation factor 3 subunit D</fullName>
    </submittedName>
</protein>
<dbReference type="Pfam" id="PF05091">
    <property type="entry name" value="eIF-3_zeta"/>
    <property type="match status" value="2"/>
</dbReference>
<sequence>MAKFMTPVIQDNPSGWGPCAVPEQFRDMPYQPFSKGDRLGKVADWTGATYQDKRYTNKYSSQFGGGSQYAYFHEEDESSFQLVDTARTQKTAYQRNRMRFAQRNLRRDKDRRNMLQFNLQILPKSAKQKERERIRLQKKFQKQFGVRQKWDQKSQKPRDSSVEVRSDWEVKEEMDFPQLMKMRYLEVSEPQDIECCGALEYYDKAFDRITTRSEKPLRSIKRIFHTVTTTDDPVIRKLAKTQGNVFATDAILATLMSCTRSVYSWDIVVQRVGSKLFFDKRDNSDFGKKHLCLVTPLFLQGKERYNFPNPNPFVEDDMDKNEIASVAYRYRRWKLGDDIDLIVRCEHDGVMTGANGEVSFINIKTLNEWDSRVSLHLHHPLVTARLYSLQCLFTQARLYKLFLIPFRYL</sequence>
<dbReference type="PANTHER" id="PTHR12399">
    <property type="entry name" value="EUKARYOTIC TRANSLATION INITIATION FACTOR 3 SUBUNIT 7"/>
    <property type="match status" value="1"/>
</dbReference>
<keyword evidence="4" id="KW-0648">Protein biosynthesis</keyword>
<keyword evidence="1" id="KW-0963">Cytoplasm</keyword>
<proteinExistence type="predicted"/>
<dbReference type="GO" id="GO:0003723">
    <property type="term" value="F:RNA binding"/>
    <property type="evidence" value="ECO:0007669"/>
    <property type="project" value="UniProtKB-KW"/>
</dbReference>
<dbReference type="GO" id="GO:0003743">
    <property type="term" value="F:translation initiation factor activity"/>
    <property type="evidence" value="ECO:0007669"/>
    <property type="project" value="UniProtKB-KW"/>
</dbReference>
<evidence type="ECO:0000256" key="4">
    <source>
        <dbReference type="ARBA" id="ARBA00022917"/>
    </source>
</evidence>
<keyword evidence="6" id="KW-1185">Reference proteome</keyword>
<dbReference type="EMBL" id="ADFV01024287">
    <property type="status" value="NOT_ANNOTATED_CDS"/>
    <property type="molecule type" value="Genomic_DNA"/>
</dbReference>
<accession>A0A2I3H7Q4</accession>
<evidence type="ECO:0000313" key="6">
    <source>
        <dbReference type="Proteomes" id="UP000001073"/>
    </source>
</evidence>
<reference evidence="5" key="3">
    <citation type="submission" date="2025-09" db="UniProtKB">
        <authorList>
            <consortium name="Ensembl"/>
        </authorList>
    </citation>
    <scope>IDENTIFICATION</scope>
</reference>
<name>A0A2I3H7Q4_NOMLE</name>
<gene>
    <name evidence="5" type="primary">EIF3D</name>
</gene>
<evidence type="ECO:0000256" key="1">
    <source>
        <dbReference type="ARBA" id="ARBA00022490"/>
    </source>
</evidence>
<dbReference type="GO" id="GO:0005852">
    <property type="term" value="C:eukaryotic translation initiation factor 3 complex"/>
    <property type="evidence" value="ECO:0007669"/>
    <property type="project" value="InterPro"/>
</dbReference>
<dbReference type="Ensembl" id="ENSNLET00000054306.1">
    <property type="protein sequence ID" value="ENSNLEP00000039659.1"/>
    <property type="gene ID" value="ENSNLEG00000014560.3"/>
</dbReference>
<evidence type="ECO:0000256" key="2">
    <source>
        <dbReference type="ARBA" id="ARBA00022540"/>
    </source>
</evidence>
<dbReference type="Proteomes" id="UP000001073">
    <property type="component" value="Chromosome 7b"/>
</dbReference>
<dbReference type="PANTHER" id="PTHR12399:SF0">
    <property type="entry name" value="EUKARYOTIC TRANSLATION INITIATION FACTOR 3 SUBUNIT D"/>
    <property type="match status" value="1"/>
</dbReference>
<dbReference type="GeneTree" id="ENSGT00390000002667"/>
<organism evidence="5 6">
    <name type="scientific">Nomascus leucogenys</name>
    <name type="common">Northern white-cheeked gibbon</name>
    <name type="synonym">Hylobates leucogenys</name>
    <dbReference type="NCBI Taxonomy" id="61853"/>
    <lineage>
        <taxon>Eukaryota</taxon>
        <taxon>Metazoa</taxon>
        <taxon>Chordata</taxon>
        <taxon>Craniata</taxon>
        <taxon>Vertebrata</taxon>
        <taxon>Euteleostomi</taxon>
        <taxon>Mammalia</taxon>
        <taxon>Eutheria</taxon>
        <taxon>Euarchontoglires</taxon>
        <taxon>Primates</taxon>
        <taxon>Haplorrhini</taxon>
        <taxon>Catarrhini</taxon>
        <taxon>Hylobatidae</taxon>
        <taxon>Nomascus</taxon>
    </lineage>
</organism>
<keyword evidence="2" id="KW-0396">Initiation factor</keyword>
<reference evidence="5 6" key="1">
    <citation type="submission" date="2012-10" db="EMBL/GenBank/DDBJ databases">
        <authorList>
            <consortium name="Gibbon Genome Sequencing Consortium"/>
        </authorList>
    </citation>
    <scope>NUCLEOTIDE SEQUENCE [LARGE SCALE GENOMIC DNA]</scope>
</reference>
<dbReference type="AlphaFoldDB" id="A0A2I3H7Q4"/>
<dbReference type="InterPro" id="IPR007783">
    <property type="entry name" value="eIF3d"/>
</dbReference>
<reference evidence="5" key="2">
    <citation type="submission" date="2025-08" db="UniProtKB">
        <authorList>
            <consortium name="Ensembl"/>
        </authorList>
    </citation>
    <scope>IDENTIFICATION</scope>
</reference>